<dbReference type="AlphaFoldDB" id="A0A7Y9J403"/>
<accession>A0A7Y9J403</accession>
<dbReference type="EMBL" id="JACCBN010000001">
    <property type="protein sequence ID" value="NYD34179.1"/>
    <property type="molecule type" value="Genomic_DNA"/>
</dbReference>
<dbReference type="CDD" id="cd10035">
    <property type="entry name" value="UDG_like"/>
    <property type="match status" value="1"/>
</dbReference>
<evidence type="ECO:0008006" key="3">
    <source>
        <dbReference type="Google" id="ProtNLM"/>
    </source>
</evidence>
<dbReference type="InterPro" id="IPR036895">
    <property type="entry name" value="Uracil-DNA_glycosylase-like_sf"/>
</dbReference>
<name>A0A7Y9J403_9PSEU</name>
<comment type="caution">
    <text evidence="1">The sequence shown here is derived from an EMBL/GenBank/DDBJ whole genome shotgun (WGS) entry which is preliminary data.</text>
</comment>
<dbReference type="RefSeq" id="WP_179792155.1">
    <property type="nucleotide sequence ID" value="NZ_BAABHP010000012.1"/>
</dbReference>
<sequence length="208" mass="22886">MAQASFRAEQEAQRYAEHVRPINEMVDELSGTDRGWMPHVAPAHGGVHAPILSVLRDPGPKTMTGTGSGFLCVENDDPTAQTQMELMAMAGVATADITPWNAYPWYINAAPTPAQLDAGVDPLRRLVLLMPSLVVVVLQGGEAQSSWRRLTKRHPDVARRPRLVVTSYHPSRTALRTPDPEVRAARVRRREEAWREVGAAVADARSVQ</sequence>
<protein>
    <recommendedName>
        <fullName evidence="3">Uracil DNA glycosylase superfamily protein</fullName>
    </recommendedName>
</protein>
<dbReference type="Gene3D" id="3.40.470.10">
    <property type="entry name" value="Uracil-DNA glycosylase-like domain"/>
    <property type="match status" value="1"/>
</dbReference>
<organism evidence="1 2">
    <name type="scientific">Actinomycetospora corticicola</name>
    <dbReference type="NCBI Taxonomy" id="663602"/>
    <lineage>
        <taxon>Bacteria</taxon>
        <taxon>Bacillati</taxon>
        <taxon>Actinomycetota</taxon>
        <taxon>Actinomycetes</taxon>
        <taxon>Pseudonocardiales</taxon>
        <taxon>Pseudonocardiaceae</taxon>
        <taxon>Actinomycetospora</taxon>
    </lineage>
</organism>
<reference evidence="1 2" key="1">
    <citation type="submission" date="2020-07" db="EMBL/GenBank/DDBJ databases">
        <title>Sequencing the genomes of 1000 actinobacteria strains.</title>
        <authorList>
            <person name="Klenk H.-P."/>
        </authorList>
    </citation>
    <scope>NUCLEOTIDE SEQUENCE [LARGE SCALE GENOMIC DNA]</scope>
    <source>
        <strain evidence="1 2">DSM 45772</strain>
    </source>
</reference>
<gene>
    <name evidence="1" type="ORF">BJ983_000281</name>
</gene>
<dbReference type="Proteomes" id="UP000535890">
    <property type="component" value="Unassembled WGS sequence"/>
</dbReference>
<dbReference type="SUPFAM" id="SSF52141">
    <property type="entry name" value="Uracil-DNA glycosylase-like"/>
    <property type="match status" value="1"/>
</dbReference>
<evidence type="ECO:0000313" key="1">
    <source>
        <dbReference type="EMBL" id="NYD34179.1"/>
    </source>
</evidence>
<keyword evidence="2" id="KW-1185">Reference proteome</keyword>
<evidence type="ECO:0000313" key="2">
    <source>
        <dbReference type="Proteomes" id="UP000535890"/>
    </source>
</evidence>
<proteinExistence type="predicted"/>